<name>A0ABR0RYM5_9EURO</name>
<feature type="domain" description="Rhodopsin" evidence="8">
    <location>
        <begin position="73"/>
        <end position="171"/>
    </location>
</feature>
<evidence type="ECO:0000256" key="4">
    <source>
        <dbReference type="ARBA" id="ARBA00023136"/>
    </source>
</evidence>
<feature type="transmembrane region" description="Helical" evidence="7">
    <location>
        <begin position="21"/>
        <end position="42"/>
    </location>
</feature>
<evidence type="ECO:0000256" key="7">
    <source>
        <dbReference type="SAM" id="Phobius"/>
    </source>
</evidence>
<feature type="transmembrane region" description="Helical" evidence="7">
    <location>
        <begin position="107"/>
        <end position="134"/>
    </location>
</feature>
<evidence type="ECO:0000259" key="8">
    <source>
        <dbReference type="Pfam" id="PF20684"/>
    </source>
</evidence>
<comment type="subcellular location">
    <subcellularLocation>
        <location evidence="1">Membrane</location>
        <topology evidence="1">Multi-pass membrane protein</topology>
    </subcellularLocation>
</comment>
<gene>
    <name evidence="9" type="ORF">PMZ80_002913</name>
</gene>
<dbReference type="PANTHER" id="PTHR33048:SF47">
    <property type="entry name" value="INTEGRAL MEMBRANE PROTEIN-RELATED"/>
    <property type="match status" value="1"/>
</dbReference>
<keyword evidence="2 7" id="KW-0812">Transmembrane</keyword>
<feature type="region of interest" description="Disordered" evidence="6">
    <location>
        <begin position="188"/>
        <end position="214"/>
    </location>
</feature>
<evidence type="ECO:0000256" key="3">
    <source>
        <dbReference type="ARBA" id="ARBA00022989"/>
    </source>
</evidence>
<comment type="similarity">
    <text evidence="5">Belongs to the SAT4 family.</text>
</comment>
<dbReference type="GeneID" id="89996362"/>
<feature type="transmembrane region" description="Helical" evidence="7">
    <location>
        <begin position="62"/>
        <end position="95"/>
    </location>
</feature>
<dbReference type="RefSeq" id="XP_064733796.1">
    <property type="nucleotide sequence ID" value="XM_064871343.1"/>
</dbReference>
<dbReference type="InterPro" id="IPR049326">
    <property type="entry name" value="Rhodopsin_dom_fungi"/>
</dbReference>
<dbReference type="Proteomes" id="UP001334248">
    <property type="component" value="Unassembled WGS sequence"/>
</dbReference>
<reference evidence="9 10" key="1">
    <citation type="journal article" date="2023" name="Res Sq">
        <title>Genomic and morphological characterization of Knufia obscura isolated from the Mars 2020 spacecraft assembly facility.</title>
        <authorList>
            <person name="Chander A.M."/>
            <person name="Teixeira M.M."/>
            <person name="Singh N.K."/>
            <person name="Williams M.P."/>
            <person name="Parker C.W."/>
            <person name="Leo P."/>
            <person name="Stajich J.E."/>
            <person name="Torok T."/>
            <person name="Tighe S."/>
            <person name="Mason C.E."/>
            <person name="Venkateswaran K."/>
        </authorList>
    </citation>
    <scope>NUCLEOTIDE SEQUENCE [LARGE SCALE GENOMIC DNA]</scope>
    <source>
        <strain evidence="9 10">CCFEE 5817</strain>
    </source>
</reference>
<keyword evidence="4 7" id="KW-0472">Membrane</keyword>
<dbReference type="Pfam" id="PF20684">
    <property type="entry name" value="Fung_rhodopsin"/>
    <property type="match status" value="1"/>
</dbReference>
<evidence type="ECO:0000256" key="6">
    <source>
        <dbReference type="SAM" id="MobiDB-lite"/>
    </source>
</evidence>
<protein>
    <recommendedName>
        <fullName evidence="8">Rhodopsin domain-containing protein</fullName>
    </recommendedName>
</protein>
<sequence length="275" mass="30950">MATPQKSASQINHEQSMKSELYGIDISFTLLAVLCVFLRFWARWRSTGSYGWDDWLVLTSMFMVWINFALNAVIFIGNAIPNIITDAAILVMPIYHVWRLQLRNAQRIALTGIFMLGAFVIVASIYRFTTILQLNPMNLSYTLKSPTTWSHVEVSVALICACLPTMKPLLTAFLGVFGLRGTSQHATSHKISGAGGGESAMQQSHKKKPSKGFSNFSVLNEGQDEWSPSTATSSNDQYTLKDIQVQRDYEQTVVNNRLPKDWMDEHTKKSWYPGN</sequence>
<keyword evidence="10" id="KW-1185">Reference proteome</keyword>
<dbReference type="PANTHER" id="PTHR33048">
    <property type="entry name" value="PTH11-LIKE INTEGRAL MEMBRANE PROTEIN (AFU_ORTHOLOGUE AFUA_5G11245)"/>
    <property type="match status" value="1"/>
</dbReference>
<evidence type="ECO:0000256" key="2">
    <source>
        <dbReference type="ARBA" id="ARBA00022692"/>
    </source>
</evidence>
<proteinExistence type="inferred from homology"/>
<accession>A0ABR0RYM5</accession>
<evidence type="ECO:0000313" key="9">
    <source>
        <dbReference type="EMBL" id="KAK5945706.1"/>
    </source>
</evidence>
<comment type="caution">
    <text evidence="9">The sequence shown here is derived from an EMBL/GenBank/DDBJ whole genome shotgun (WGS) entry which is preliminary data.</text>
</comment>
<evidence type="ECO:0000256" key="1">
    <source>
        <dbReference type="ARBA" id="ARBA00004141"/>
    </source>
</evidence>
<feature type="transmembrane region" description="Helical" evidence="7">
    <location>
        <begin position="154"/>
        <end position="179"/>
    </location>
</feature>
<dbReference type="InterPro" id="IPR052337">
    <property type="entry name" value="SAT4-like"/>
</dbReference>
<evidence type="ECO:0000256" key="5">
    <source>
        <dbReference type="ARBA" id="ARBA00038359"/>
    </source>
</evidence>
<evidence type="ECO:0000313" key="10">
    <source>
        <dbReference type="Proteomes" id="UP001334248"/>
    </source>
</evidence>
<keyword evidence="3 7" id="KW-1133">Transmembrane helix</keyword>
<dbReference type="EMBL" id="JAVHJV010000002">
    <property type="protein sequence ID" value="KAK5945706.1"/>
    <property type="molecule type" value="Genomic_DNA"/>
</dbReference>
<organism evidence="9 10">
    <name type="scientific">Knufia obscura</name>
    <dbReference type="NCBI Taxonomy" id="1635080"/>
    <lineage>
        <taxon>Eukaryota</taxon>
        <taxon>Fungi</taxon>
        <taxon>Dikarya</taxon>
        <taxon>Ascomycota</taxon>
        <taxon>Pezizomycotina</taxon>
        <taxon>Eurotiomycetes</taxon>
        <taxon>Chaetothyriomycetidae</taxon>
        <taxon>Chaetothyriales</taxon>
        <taxon>Trichomeriaceae</taxon>
        <taxon>Knufia</taxon>
    </lineage>
</organism>